<name>A0A923G890_9PSED</name>
<keyword evidence="2 6" id="KW-0288">FMN</keyword>
<feature type="binding site" evidence="6">
    <location>
        <position position="11"/>
    </location>
    <ligand>
        <name>FMN</name>
        <dbReference type="ChEBI" id="CHEBI:58210"/>
    </ligand>
</feature>
<evidence type="ECO:0000313" key="9">
    <source>
        <dbReference type="EMBL" id="MCU7238997.1"/>
    </source>
</evidence>
<dbReference type="GO" id="GO:0010181">
    <property type="term" value="F:FMN binding"/>
    <property type="evidence" value="ECO:0007669"/>
    <property type="project" value="UniProtKB-UniRule"/>
</dbReference>
<keyword evidence="3 6" id="KW-0560">Oxidoreductase</keyword>
<dbReference type="Gene3D" id="3.40.50.360">
    <property type="match status" value="1"/>
</dbReference>
<comment type="caution">
    <text evidence="6">Lacks conserved residue(s) required for the propagation of feature annotation.</text>
</comment>
<proteinExistence type="inferred from homology"/>
<dbReference type="HAMAP" id="MF_01216">
    <property type="entry name" value="Azoreductase_type1"/>
    <property type="match status" value="1"/>
</dbReference>
<comment type="function">
    <text evidence="6">Also exhibits azoreductase activity. Catalyzes the reductive cleavage of the azo bond in aromatic azo compounds to the corresponding amines.</text>
</comment>
<dbReference type="GO" id="GO:0016652">
    <property type="term" value="F:oxidoreductase activity, acting on NAD(P)H as acceptor"/>
    <property type="evidence" value="ECO:0007669"/>
    <property type="project" value="UniProtKB-UniRule"/>
</dbReference>
<dbReference type="Pfam" id="PF02525">
    <property type="entry name" value="Flavodoxin_2"/>
    <property type="match status" value="1"/>
</dbReference>
<dbReference type="PANTHER" id="PTHR43741:SF2">
    <property type="entry name" value="FMN-DEPENDENT NADH:QUINONE OXIDOREDUCTASE"/>
    <property type="match status" value="1"/>
</dbReference>
<dbReference type="PANTHER" id="PTHR43741">
    <property type="entry name" value="FMN-DEPENDENT NADH-AZOREDUCTASE 1"/>
    <property type="match status" value="1"/>
</dbReference>
<evidence type="ECO:0000256" key="2">
    <source>
        <dbReference type="ARBA" id="ARBA00022643"/>
    </source>
</evidence>
<keyword evidence="4 6" id="KW-0520">NAD</keyword>
<dbReference type="AlphaFoldDB" id="A0A923G890"/>
<dbReference type="GO" id="GO:0009055">
    <property type="term" value="F:electron transfer activity"/>
    <property type="evidence" value="ECO:0007669"/>
    <property type="project" value="UniProtKB-UniRule"/>
</dbReference>
<dbReference type="SUPFAM" id="SSF52218">
    <property type="entry name" value="Flavoproteins"/>
    <property type="match status" value="1"/>
</dbReference>
<comment type="catalytic activity">
    <reaction evidence="5">
        <text>N,N-dimethyl-1,4-phenylenediamine + anthranilate + 2 NAD(+) = 2-(4-dimethylaminophenyl)diazenylbenzoate + 2 NADH + 2 H(+)</text>
        <dbReference type="Rhea" id="RHEA:55872"/>
        <dbReference type="ChEBI" id="CHEBI:15378"/>
        <dbReference type="ChEBI" id="CHEBI:15783"/>
        <dbReference type="ChEBI" id="CHEBI:16567"/>
        <dbReference type="ChEBI" id="CHEBI:57540"/>
        <dbReference type="ChEBI" id="CHEBI:57945"/>
        <dbReference type="ChEBI" id="CHEBI:71579"/>
        <dbReference type="EC" id="1.7.1.17"/>
    </reaction>
    <physiologicalReaction direction="right-to-left" evidence="5">
        <dbReference type="Rhea" id="RHEA:55874"/>
    </physiologicalReaction>
</comment>
<reference evidence="9" key="5">
    <citation type="journal article" date="2023" name="mSystems">
        <title>Charting the Lipopeptidome of Nonpathogenic Pseudomonas.</title>
        <authorList>
            <person name="Cesa-Luna C."/>
            <person name="Geudens N."/>
            <person name="Girard L."/>
            <person name="De Roo V."/>
            <person name="Maklad H.R."/>
            <person name="Martins J.C."/>
            <person name="Hofte M."/>
            <person name="De Mot R."/>
        </authorList>
    </citation>
    <scope>NUCLEOTIDE SEQUENCE</scope>
    <source>
        <strain evidence="9">COR51</strain>
    </source>
</reference>
<dbReference type="EMBL" id="JABWRJ010000009">
    <property type="protein sequence ID" value="MBC3446023.1"/>
    <property type="molecule type" value="Genomic_DNA"/>
</dbReference>
<protein>
    <recommendedName>
        <fullName evidence="6">FMN dependent NADH:quinone oxidoreductase</fullName>
        <ecNumber evidence="6">1.6.5.-</ecNumber>
    </recommendedName>
    <alternativeName>
        <fullName evidence="6">Azo-dye reductase</fullName>
    </alternativeName>
    <alternativeName>
        <fullName evidence="6">FMN-dependent NADH-azo compound oxidoreductase</fullName>
    </alternativeName>
    <alternativeName>
        <fullName evidence="6">FMN-dependent NADH-azoreductase</fullName>
        <ecNumber evidence="6">1.7.1.17</ecNumber>
    </alternativeName>
</protein>
<comment type="catalytic activity">
    <reaction evidence="6">
        <text>2 a quinone + NADH + H(+) = 2 a 1,4-benzosemiquinone + NAD(+)</text>
        <dbReference type="Rhea" id="RHEA:65952"/>
        <dbReference type="ChEBI" id="CHEBI:15378"/>
        <dbReference type="ChEBI" id="CHEBI:57540"/>
        <dbReference type="ChEBI" id="CHEBI:57945"/>
        <dbReference type="ChEBI" id="CHEBI:132124"/>
        <dbReference type="ChEBI" id="CHEBI:134225"/>
    </reaction>
</comment>
<dbReference type="EMBL" id="JAOSLA010000017">
    <property type="protein sequence ID" value="MCU7238997.1"/>
    <property type="molecule type" value="Genomic_DNA"/>
</dbReference>
<organism evidence="8">
    <name type="scientific">Pseudomonas peradeniyensis</name>
    <dbReference type="NCBI Taxonomy" id="2745488"/>
    <lineage>
        <taxon>Bacteria</taxon>
        <taxon>Pseudomonadati</taxon>
        <taxon>Pseudomonadota</taxon>
        <taxon>Gammaproteobacteria</taxon>
        <taxon>Pseudomonadales</taxon>
        <taxon>Pseudomonadaceae</taxon>
        <taxon>Pseudomonas</taxon>
    </lineage>
</organism>
<reference evidence="9" key="4">
    <citation type="submission" date="2022-09" db="EMBL/GenBank/DDBJ databases">
        <authorList>
            <person name="Cesa-Luna C."/>
            <person name="Girard L."/>
            <person name="Lood C."/>
            <person name="Hofte M."/>
            <person name="De Mot R."/>
        </authorList>
    </citation>
    <scope>NUCLEOTIDE SEQUENCE</scope>
    <source>
        <strain evidence="9">COR51</strain>
    </source>
</reference>
<dbReference type="RefSeq" id="WP_050706621.1">
    <property type="nucleotide sequence ID" value="NZ_JABWRJ020000005.1"/>
</dbReference>
<comment type="subunit">
    <text evidence="6">Homodimer.</text>
</comment>
<evidence type="ECO:0000313" key="10">
    <source>
        <dbReference type="Proteomes" id="UP001139994"/>
    </source>
</evidence>
<reference evidence="8" key="1">
    <citation type="journal article" date="2020" name="Microorganisms">
        <title>Reliable Identification of Environmental Pseudomonas Isolates Using the rpoD Gene.</title>
        <authorList>
            <consortium name="The Broad Institute Genome Sequencing Platform"/>
            <person name="Girard L."/>
            <person name="Lood C."/>
            <person name="Rokni-Zadeh H."/>
            <person name="van Noort V."/>
            <person name="Lavigne R."/>
            <person name="De Mot R."/>
        </authorList>
    </citation>
    <scope>NUCLEOTIDE SEQUENCE</scope>
    <source>
        <strain evidence="8">BW13M1</strain>
    </source>
</reference>
<dbReference type="GO" id="GO:0016655">
    <property type="term" value="F:oxidoreductase activity, acting on NAD(P)H, quinone or similar compound as acceptor"/>
    <property type="evidence" value="ECO:0007669"/>
    <property type="project" value="InterPro"/>
</dbReference>
<comment type="cofactor">
    <cofactor evidence="6">
        <name>FMN</name>
        <dbReference type="ChEBI" id="CHEBI:58210"/>
    </cofactor>
    <text evidence="6">Binds 1 FMN per subunit.</text>
</comment>
<sequence length="215" mass="22649">MNHKVLVIRSSIKSDGGFSGQLVDNFLKQLKEVNPEASVVVRDLHAQPIPHLNAVTMDALFGGDASSIEAAAALKLSNELIEEIQEADRVVIGLPRYNFGAPSILHTWVDYIVRGGVTFTYVDGAPVGLLDDKPVHVLNASGGVYSQGTDTLAGWLSQTLGFVGLNSVEFIYAEGLGMGEESLAAGLAAANLKIQHSIAALGERPCPSLATAVGR</sequence>
<dbReference type="InterPro" id="IPR050104">
    <property type="entry name" value="FMN-dep_NADH:Q_OxRdtase_AzoR1"/>
</dbReference>
<keyword evidence="10" id="KW-1185">Reference proteome</keyword>
<reference evidence="8" key="2">
    <citation type="submission" date="2020-07" db="EMBL/GenBank/DDBJ databases">
        <authorList>
            <person name="Lood C."/>
            <person name="Girard L."/>
        </authorList>
    </citation>
    <scope>NUCLEOTIDE SEQUENCE</scope>
    <source>
        <strain evidence="8">BW13M1</strain>
    </source>
</reference>
<dbReference type="EC" id="1.7.1.17" evidence="6"/>
<comment type="similarity">
    <text evidence="6">Belongs to the azoreductase type 1 family.</text>
</comment>
<dbReference type="InterPro" id="IPR003680">
    <property type="entry name" value="Flavodoxin_fold"/>
</dbReference>
<gene>
    <name evidence="6" type="primary">azoR</name>
    <name evidence="8" type="ORF">HU751_09585</name>
    <name evidence="9" type="ORF">OC929_13115</name>
</gene>
<dbReference type="EC" id="1.6.5.-" evidence="6"/>
<evidence type="ECO:0000259" key="7">
    <source>
        <dbReference type="Pfam" id="PF02525"/>
    </source>
</evidence>
<dbReference type="InterPro" id="IPR023048">
    <property type="entry name" value="NADH:quinone_OxRdtase_FMN_depd"/>
</dbReference>
<evidence type="ECO:0000256" key="5">
    <source>
        <dbReference type="ARBA" id="ARBA00048542"/>
    </source>
</evidence>
<keyword evidence="1 6" id="KW-0285">Flavoprotein</keyword>
<evidence type="ECO:0000256" key="4">
    <source>
        <dbReference type="ARBA" id="ARBA00023027"/>
    </source>
</evidence>
<comment type="caution">
    <text evidence="8">The sequence shown here is derived from an EMBL/GenBank/DDBJ whole genome shotgun (WGS) entry which is preliminary data.</text>
</comment>
<accession>A0A923G890</accession>
<dbReference type="Proteomes" id="UP001139994">
    <property type="component" value="Unassembled WGS sequence"/>
</dbReference>
<evidence type="ECO:0000256" key="6">
    <source>
        <dbReference type="HAMAP-Rule" id="MF_01216"/>
    </source>
</evidence>
<comment type="function">
    <text evidence="6">Quinone reductase that provides resistance to thiol-specific stress caused by electrophilic quinones.</text>
</comment>
<evidence type="ECO:0000256" key="1">
    <source>
        <dbReference type="ARBA" id="ARBA00022630"/>
    </source>
</evidence>
<feature type="domain" description="Flavodoxin-like fold" evidence="7">
    <location>
        <begin position="4"/>
        <end position="195"/>
    </location>
</feature>
<evidence type="ECO:0000313" key="8">
    <source>
        <dbReference type="EMBL" id="MBC3446023.1"/>
    </source>
</evidence>
<reference evidence="9" key="3">
    <citation type="journal article" date="2022" name="Microbiol. Spectr.">
        <title>An Nuclear Magnetic Resonance Fingerprint Matching Approach for the Identification and Structural Re-Evaluation of Pseudomonas Lipopeptides.</title>
        <authorList>
            <person name="De Roo V."/>
            <person name="Verleysen Y."/>
            <person name="Kovacs B."/>
            <person name="De Vleeschouwer M."/>
            <person name="Muangkaew P."/>
            <person name="Girard L."/>
            <person name="Hofte M."/>
            <person name="De Mot R."/>
            <person name="Madder A."/>
            <person name="Geudens N."/>
            <person name="Martins J.C."/>
        </authorList>
    </citation>
    <scope>NUCLEOTIDE SEQUENCE</scope>
    <source>
        <strain evidence="9">COR51</strain>
    </source>
</reference>
<dbReference type="InterPro" id="IPR029039">
    <property type="entry name" value="Flavoprotein-like_sf"/>
</dbReference>
<evidence type="ECO:0000256" key="3">
    <source>
        <dbReference type="ARBA" id="ARBA00023002"/>
    </source>
</evidence>